<accession>A0A845GGW3</accession>
<dbReference type="EMBL" id="WWCX01000001">
    <property type="protein sequence ID" value="MYM92238.1"/>
    <property type="molecule type" value="Genomic_DNA"/>
</dbReference>
<evidence type="ECO:0000256" key="1">
    <source>
        <dbReference type="SAM" id="MobiDB-lite"/>
    </source>
</evidence>
<dbReference type="AlphaFoldDB" id="A0A845GGW3"/>
<dbReference type="Proteomes" id="UP000447355">
    <property type="component" value="Unassembled WGS sequence"/>
</dbReference>
<evidence type="ECO:0000313" key="2">
    <source>
        <dbReference type="EMBL" id="MYM92238.1"/>
    </source>
</evidence>
<name>A0A845GGW3_9BURK</name>
<evidence type="ECO:0000313" key="3">
    <source>
        <dbReference type="Proteomes" id="UP000447355"/>
    </source>
</evidence>
<sequence length="172" mass="18801">MEVMQDGLAKRQLPQSRAGARHNSIQTHTTFKISLQRTHYDQNAIIGHLPPGHYEVKAADSGTAPTLFALSILSALSALSERAARKSAHGGRRGRQCTKHVGVGVDQGRDGRGVAQRHLGWGKRSARSMQGMRGAIVRKEIVKNLRYECSPKAIFLRAGAVESCFDNCKSNE</sequence>
<feature type="region of interest" description="Disordered" evidence="1">
    <location>
        <begin position="1"/>
        <end position="25"/>
    </location>
</feature>
<protein>
    <submittedName>
        <fullName evidence="2">Uncharacterized protein</fullName>
    </submittedName>
</protein>
<comment type="caution">
    <text evidence="2">The sequence shown here is derived from an EMBL/GenBank/DDBJ whole genome shotgun (WGS) entry which is preliminary data.</text>
</comment>
<proteinExistence type="predicted"/>
<dbReference type="RefSeq" id="WP_161081524.1">
    <property type="nucleotide sequence ID" value="NZ_WWCX01000001.1"/>
</dbReference>
<gene>
    <name evidence="2" type="ORF">GTP90_00005</name>
</gene>
<organism evidence="2 3">
    <name type="scientific">Duganella vulcania</name>
    <dbReference type="NCBI Taxonomy" id="2692166"/>
    <lineage>
        <taxon>Bacteria</taxon>
        <taxon>Pseudomonadati</taxon>
        <taxon>Pseudomonadota</taxon>
        <taxon>Betaproteobacteria</taxon>
        <taxon>Burkholderiales</taxon>
        <taxon>Oxalobacteraceae</taxon>
        <taxon>Telluria group</taxon>
        <taxon>Duganella</taxon>
    </lineage>
</organism>
<reference evidence="2" key="1">
    <citation type="submission" date="2019-12" db="EMBL/GenBank/DDBJ databases">
        <title>Novel species isolated from a subtropical stream in China.</title>
        <authorList>
            <person name="Lu H."/>
        </authorList>
    </citation>
    <scope>NUCLEOTIDE SEQUENCE [LARGE SCALE GENOMIC DNA]</scope>
    <source>
        <strain evidence="2">FT81W</strain>
    </source>
</reference>